<dbReference type="SUPFAM" id="SSF53098">
    <property type="entry name" value="Ribonuclease H-like"/>
    <property type="match status" value="1"/>
</dbReference>
<sequence length="305" mass="35757">MRTWSVKIDENQYQILQKTLQGYEQPYTQMFVRQRFGQNECFTIFVFNSLKVVVNLHKNYEWTTFLSSFPTINFLSPINDEQEDQNELHEATIGSDEVGVGDFFHGLVVCAVYLPKSQIPFVRSLQVNDSKKINDRKILELAKILKEKVDFVIKFFDPYEYNENYRLYKNAHVLKTILHNQAISRLLHKYPRTYTVIDQYVSQAKFKEYEKQANLEPVCIKKSINKAESQFLSVACASIIARAFLLNFKSSVERKYHIALPLGADNEKIREATAFILHKYKPGFLYYLAKAHFKNFPVVKNHKVK</sequence>
<name>A0ABT3BLS2_9BACT</name>
<keyword evidence="14" id="KW-1185">Reference proteome</keyword>
<feature type="binding site" evidence="10">
    <location>
        <position position="96"/>
    </location>
    <ligand>
        <name>a divalent metal cation</name>
        <dbReference type="ChEBI" id="CHEBI:60240"/>
    </ligand>
</feature>
<dbReference type="PANTHER" id="PTHR10954:SF23">
    <property type="entry name" value="RIBONUCLEASE"/>
    <property type="match status" value="1"/>
</dbReference>
<comment type="catalytic activity">
    <reaction evidence="1 10 11">
        <text>Endonucleolytic cleavage to 5'-phosphomonoester.</text>
        <dbReference type="EC" id="3.1.26.4"/>
    </reaction>
</comment>
<dbReference type="InterPro" id="IPR001352">
    <property type="entry name" value="RNase_HII/HIII"/>
</dbReference>
<comment type="caution">
    <text evidence="13">The sequence shown here is derived from an EMBL/GenBank/DDBJ whole genome shotgun (WGS) entry which is preliminary data.</text>
</comment>
<dbReference type="Proteomes" id="UP001208245">
    <property type="component" value="Unassembled WGS sequence"/>
</dbReference>
<accession>A0ABT3BLS2</accession>
<reference evidence="13 14" key="1">
    <citation type="journal article" date="2020" name="Int. J. Syst. Evol. Microbiol.">
        <title>Ureaplasma miroungigenitalium sp. nov. isolated from northern elephant seals (Mirounga angustirostris) and Ureaplasma zalophigenitalium sp. nov. isolated from California sea lions (Zalophus californianus).</title>
        <authorList>
            <person name="Volokhov D.V."/>
            <person name="Gulland F.M."/>
            <person name="Gao Y."/>
            <person name="Chizhikov V.E."/>
        </authorList>
    </citation>
    <scope>NUCLEOTIDE SEQUENCE [LARGE SCALE GENOMIC DNA]</scope>
    <source>
        <strain evidence="13 14">ES3182-GEN</strain>
    </source>
</reference>
<feature type="binding site" evidence="10">
    <location>
        <position position="198"/>
    </location>
    <ligand>
        <name>a divalent metal cation</name>
        <dbReference type="ChEBI" id="CHEBI:60240"/>
    </ligand>
</feature>
<comment type="subcellular location">
    <subcellularLocation>
        <location evidence="3">Cytoplasm</location>
    </subcellularLocation>
</comment>
<dbReference type="PROSITE" id="PS51975">
    <property type="entry name" value="RNASE_H_2"/>
    <property type="match status" value="1"/>
</dbReference>
<dbReference type="InterPro" id="IPR012337">
    <property type="entry name" value="RNaseH-like_sf"/>
</dbReference>
<dbReference type="InterPro" id="IPR036397">
    <property type="entry name" value="RNaseH_sf"/>
</dbReference>
<dbReference type="CDD" id="cd06590">
    <property type="entry name" value="RNase_HII_bacteria_HIII_like"/>
    <property type="match status" value="1"/>
</dbReference>
<evidence type="ECO:0000256" key="10">
    <source>
        <dbReference type="PROSITE-ProRule" id="PRU01319"/>
    </source>
</evidence>
<dbReference type="EC" id="3.1.26.4" evidence="11"/>
<evidence type="ECO:0000256" key="7">
    <source>
        <dbReference type="ARBA" id="ARBA00022723"/>
    </source>
</evidence>
<comment type="cofactor">
    <cofactor evidence="10">
        <name>Mn(2+)</name>
        <dbReference type="ChEBI" id="CHEBI:29035"/>
    </cofactor>
    <cofactor evidence="10">
        <name>Mg(2+)</name>
        <dbReference type="ChEBI" id="CHEBI:18420"/>
    </cofactor>
    <text evidence="10">Manganese or magnesium. Binds 1 divalent metal ion per monomer in the absence of substrate. May bind a second metal ion after substrate binding.</text>
</comment>
<keyword evidence="9 10" id="KW-0378">Hydrolase</keyword>
<evidence type="ECO:0000256" key="11">
    <source>
        <dbReference type="RuleBase" id="RU003515"/>
    </source>
</evidence>
<comment type="similarity">
    <text evidence="4">Belongs to the RNase HII family. RnhC subfamily.</text>
</comment>
<proteinExistence type="inferred from homology"/>
<evidence type="ECO:0000259" key="12">
    <source>
        <dbReference type="PROSITE" id="PS51975"/>
    </source>
</evidence>
<evidence type="ECO:0000256" key="6">
    <source>
        <dbReference type="ARBA" id="ARBA00022722"/>
    </source>
</evidence>
<evidence type="ECO:0000256" key="3">
    <source>
        <dbReference type="ARBA" id="ARBA00004496"/>
    </source>
</evidence>
<feature type="domain" description="RNase H type-2" evidence="12">
    <location>
        <begin position="90"/>
        <end position="305"/>
    </location>
</feature>
<feature type="binding site" evidence="10">
    <location>
        <position position="97"/>
    </location>
    <ligand>
        <name>a divalent metal cation</name>
        <dbReference type="ChEBI" id="CHEBI:60240"/>
    </ligand>
</feature>
<keyword evidence="5" id="KW-0963">Cytoplasm</keyword>
<evidence type="ECO:0000256" key="2">
    <source>
        <dbReference type="ARBA" id="ARBA00004065"/>
    </source>
</evidence>
<dbReference type="RefSeq" id="WP_263821544.1">
    <property type="nucleotide sequence ID" value="NZ_JAOXHL010000001.1"/>
</dbReference>
<evidence type="ECO:0000256" key="4">
    <source>
        <dbReference type="ARBA" id="ARBA00008378"/>
    </source>
</evidence>
<organism evidence="13 14">
    <name type="scientific">Ureaplasma miroungigenitalium</name>
    <dbReference type="NCBI Taxonomy" id="1042321"/>
    <lineage>
        <taxon>Bacteria</taxon>
        <taxon>Bacillati</taxon>
        <taxon>Mycoplasmatota</taxon>
        <taxon>Mycoplasmoidales</taxon>
        <taxon>Mycoplasmoidaceae</taxon>
        <taxon>Ureaplasma</taxon>
    </lineage>
</organism>
<gene>
    <name evidence="13" type="ORF">OF376_00210</name>
</gene>
<evidence type="ECO:0000313" key="13">
    <source>
        <dbReference type="EMBL" id="MCV3728213.1"/>
    </source>
</evidence>
<dbReference type="Pfam" id="PF01351">
    <property type="entry name" value="RNase_HII"/>
    <property type="match status" value="1"/>
</dbReference>
<evidence type="ECO:0000256" key="9">
    <source>
        <dbReference type="ARBA" id="ARBA00022801"/>
    </source>
</evidence>
<keyword evidence="8 10" id="KW-0255">Endonuclease</keyword>
<keyword evidence="6 10" id="KW-0540">Nuclease</keyword>
<evidence type="ECO:0000256" key="5">
    <source>
        <dbReference type="ARBA" id="ARBA00022490"/>
    </source>
</evidence>
<dbReference type="PANTHER" id="PTHR10954">
    <property type="entry name" value="RIBONUCLEASE H2 SUBUNIT A"/>
    <property type="match status" value="1"/>
</dbReference>
<keyword evidence="7 10" id="KW-0479">Metal-binding</keyword>
<dbReference type="Gene3D" id="3.30.420.10">
    <property type="entry name" value="Ribonuclease H-like superfamily/Ribonuclease H"/>
    <property type="match status" value="1"/>
</dbReference>
<dbReference type="EMBL" id="JAOXHL010000001">
    <property type="protein sequence ID" value="MCV3728213.1"/>
    <property type="molecule type" value="Genomic_DNA"/>
</dbReference>
<comment type="function">
    <text evidence="2 11">Endonuclease that specifically degrades the RNA of RNA-DNA hybrids.</text>
</comment>
<evidence type="ECO:0000256" key="1">
    <source>
        <dbReference type="ARBA" id="ARBA00000077"/>
    </source>
</evidence>
<dbReference type="InterPro" id="IPR024567">
    <property type="entry name" value="RNase_HII/HIII_dom"/>
</dbReference>
<evidence type="ECO:0000313" key="14">
    <source>
        <dbReference type="Proteomes" id="UP001208245"/>
    </source>
</evidence>
<protein>
    <recommendedName>
        <fullName evidence="11">Ribonuclease</fullName>
        <ecNumber evidence="11">3.1.26.4</ecNumber>
    </recommendedName>
</protein>
<evidence type="ECO:0000256" key="8">
    <source>
        <dbReference type="ARBA" id="ARBA00022759"/>
    </source>
</evidence>